<reference evidence="1" key="1">
    <citation type="submission" date="2021-02" db="EMBL/GenBank/DDBJ databases">
        <authorList>
            <person name="Nowell W R."/>
        </authorList>
    </citation>
    <scope>NUCLEOTIDE SEQUENCE</scope>
</reference>
<protein>
    <submittedName>
        <fullName evidence="1">Uncharacterized protein</fullName>
    </submittedName>
</protein>
<sequence>LDELYVHSRKNLDRDKLILEKDMETKINTIFVDKVECHEDLRKSFSVED</sequence>
<proteinExistence type="predicted"/>
<comment type="caution">
    <text evidence="1">The sequence shown here is derived from an EMBL/GenBank/DDBJ whole genome shotgun (WGS) entry which is preliminary data.</text>
</comment>
<dbReference type="EMBL" id="CAJOBE010009700">
    <property type="protein sequence ID" value="CAF4091052.1"/>
    <property type="molecule type" value="Genomic_DNA"/>
</dbReference>
<feature type="non-terminal residue" evidence="1">
    <location>
        <position position="1"/>
    </location>
</feature>
<dbReference type="AlphaFoldDB" id="A0A819TPK5"/>
<evidence type="ECO:0000313" key="1">
    <source>
        <dbReference type="EMBL" id="CAF4091052.1"/>
    </source>
</evidence>
<accession>A0A819TPK5</accession>
<dbReference type="Proteomes" id="UP000663874">
    <property type="component" value="Unassembled WGS sequence"/>
</dbReference>
<gene>
    <name evidence="1" type="ORF">FNK824_LOCUS30897</name>
</gene>
<organism evidence="1 2">
    <name type="scientific">Rotaria sordida</name>
    <dbReference type="NCBI Taxonomy" id="392033"/>
    <lineage>
        <taxon>Eukaryota</taxon>
        <taxon>Metazoa</taxon>
        <taxon>Spiralia</taxon>
        <taxon>Gnathifera</taxon>
        <taxon>Rotifera</taxon>
        <taxon>Eurotatoria</taxon>
        <taxon>Bdelloidea</taxon>
        <taxon>Philodinida</taxon>
        <taxon>Philodinidae</taxon>
        <taxon>Rotaria</taxon>
    </lineage>
</organism>
<evidence type="ECO:0000313" key="2">
    <source>
        <dbReference type="Proteomes" id="UP000663874"/>
    </source>
</evidence>
<name>A0A819TPK5_9BILA</name>